<feature type="domain" description="Methylguanine DNA methyltransferase ribonuclease-like" evidence="4">
    <location>
        <begin position="68"/>
        <end position="97"/>
    </location>
</feature>
<dbReference type="Proteomes" id="UP001598251">
    <property type="component" value="Unassembled WGS sequence"/>
</dbReference>
<dbReference type="CDD" id="cd06445">
    <property type="entry name" value="ATase"/>
    <property type="match status" value="1"/>
</dbReference>
<comment type="caution">
    <text evidence="5">The sequence shown here is derived from an EMBL/GenBank/DDBJ whole genome shotgun (WGS) entry which is preliminary data.</text>
</comment>
<dbReference type="InterPro" id="IPR036217">
    <property type="entry name" value="MethylDNA_cys_MeTrfase_DNAb"/>
</dbReference>
<dbReference type="GO" id="GO:0003908">
    <property type="term" value="F:methylated-DNA-[protein]-cysteine S-methyltransferase activity"/>
    <property type="evidence" value="ECO:0007669"/>
    <property type="project" value="UniProtKB-EC"/>
</dbReference>
<comment type="function">
    <text evidence="2">Involved in the cellular defense against the biological effects of O6-methylguanine (O6-MeG) and O4-methylthymine (O4-MeT) in DNA. Repairs the methylated nucleobase in DNA by stoichiometrically transferring the methyl group to a cysteine residue in the enzyme. This is a suicide reaction: the enzyme is irreversibly inactivated.</text>
</comment>
<keyword evidence="2" id="KW-0963">Cytoplasm</keyword>
<sequence>MTTTVYARVESPLGELLLVGEEPAVAVADGSEPGGAGGAAGADGPGGVRLRSLSVPGQKGGAVVQDGWRHAPEAFAEVARQLEAYFAGRSTRFEVPVAEGLGTEFQRRVWAVLESIPYGSTVSYGEVAAQVGASGAGVRAVGTAIGRNPLLVVRPCHRVIGADGALRGYAGGLERKKLLLGLEGGAGRSEP</sequence>
<evidence type="ECO:0000256" key="2">
    <source>
        <dbReference type="HAMAP-Rule" id="MF_00772"/>
    </source>
</evidence>
<dbReference type="PANTHER" id="PTHR10815">
    <property type="entry name" value="METHYLATED-DNA--PROTEIN-CYSTEINE METHYLTRANSFERASE"/>
    <property type="match status" value="1"/>
</dbReference>
<dbReference type="EMBL" id="JBHXOF010000001">
    <property type="protein sequence ID" value="MFD4211464.1"/>
    <property type="molecule type" value="Genomic_DNA"/>
</dbReference>
<comment type="catalytic activity">
    <reaction evidence="2">
        <text>a 4-O-methyl-thymidine in DNA + L-cysteinyl-[protein] = a thymidine in DNA + S-methyl-L-cysteinyl-[protein]</text>
        <dbReference type="Rhea" id="RHEA:53428"/>
        <dbReference type="Rhea" id="RHEA-COMP:10131"/>
        <dbReference type="Rhea" id="RHEA-COMP:10132"/>
        <dbReference type="Rhea" id="RHEA-COMP:13555"/>
        <dbReference type="Rhea" id="RHEA-COMP:13556"/>
        <dbReference type="ChEBI" id="CHEBI:29950"/>
        <dbReference type="ChEBI" id="CHEBI:82612"/>
        <dbReference type="ChEBI" id="CHEBI:137386"/>
        <dbReference type="ChEBI" id="CHEBI:137387"/>
        <dbReference type="EC" id="2.1.1.63"/>
    </reaction>
</comment>
<dbReference type="InterPro" id="IPR008332">
    <property type="entry name" value="MethylG_MeTrfase_N"/>
</dbReference>
<dbReference type="SUPFAM" id="SSF53155">
    <property type="entry name" value="Methylated DNA-protein cysteine methyltransferase domain"/>
    <property type="match status" value="1"/>
</dbReference>
<name>A0ABW6E844_9ACTN</name>
<dbReference type="GO" id="GO:0032259">
    <property type="term" value="P:methylation"/>
    <property type="evidence" value="ECO:0007669"/>
    <property type="project" value="UniProtKB-KW"/>
</dbReference>
<keyword evidence="2" id="KW-0234">DNA repair</keyword>
<evidence type="ECO:0000259" key="3">
    <source>
        <dbReference type="Pfam" id="PF01035"/>
    </source>
</evidence>
<dbReference type="Gene3D" id="3.30.160.70">
    <property type="entry name" value="Methylated DNA-protein cysteine methyltransferase domain"/>
    <property type="match status" value="1"/>
</dbReference>
<dbReference type="PANTHER" id="PTHR10815:SF5">
    <property type="entry name" value="METHYLATED-DNA--PROTEIN-CYSTEINE METHYLTRANSFERASE"/>
    <property type="match status" value="1"/>
</dbReference>
<comment type="catalytic activity">
    <reaction evidence="2">
        <text>a 6-O-methyl-2'-deoxyguanosine in DNA + L-cysteinyl-[protein] = S-methyl-L-cysteinyl-[protein] + a 2'-deoxyguanosine in DNA</text>
        <dbReference type="Rhea" id="RHEA:24000"/>
        <dbReference type="Rhea" id="RHEA-COMP:10131"/>
        <dbReference type="Rhea" id="RHEA-COMP:10132"/>
        <dbReference type="Rhea" id="RHEA-COMP:11367"/>
        <dbReference type="Rhea" id="RHEA-COMP:11368"/>
        <dbReference type="ChEBI" id="CHEBI:29950"/>
        <dbReference type="ChEBI" id="CHEBI:82612"/>
        <dbReference type="ChEBI" id="CHEBI:85445"/>
        <dbReference type="ChEBI" id="CHEBI:85448"/>
        <dbReference type="EC" id="2.1.1.63"/>
    </reaction>
</comment>
<dbReference type="EC" id="2.1.1.63" evidence="2"/>
<protein>
    <recommendedName>
        <fullName evidence="2">Methylated-DNA--protein-cysteine methyltransferase</fullName>
        <ecNumber evidence="2">2.1.1.63</ecNumber>
    </recommendedName>
    <alternativeName>
        <fullName evidence="2">6-O-methylguanine-DNA methyltransferase</fullName>
        <shortName evidence="2">MGMT</shortName>
    </alternativeName>
    <alternativeName>
        <fullName evidence="2">O-6-methylguanine-DNA-alkyltransferase</fullName>
    </alternativeName>
</protein>
<keyword evidence="2 5" id="KW-0808">Transferase</keyword>
<gene>
    <name evidence="5" type="ORF">ACFWSS_00950</name>
</gene>
<dbReference type="InterPro" id="IPR036388">
    <property type="entry name" value="WH-like_DNA-bd_sf"/>
</dbReference>
<dbReference type="SUPFAM" id="SSF46767">
    <property type="entry name" value="Methylated DNA-protein cysteine methyltransferase, C-terminal domain"/>
    <property type="match status" value="1"/>
</dbReference>
<evidence type="ECO:0000313" key="6">
    <source>
        <dbReference type="Proteomes" id="UP001598251"/>
    </source>
</evidence>
<comment type="similarity">
    <text evidence="2">Belongs to the MGMT family.</text>
</comment>
<feature type="active site" description="Nucleophile; methyl group acceptor" evidence="2">
    <location>
        <position position="156"/>
    </location>
</feature>
<dbReference type="RefSeq" id="WP_280932190.1">
    <property type="nucleotide sequence ID" value="NZ_JBHXLY010000004.1"/>
</dbReference>
<dbReference type="Pfam" id="PF01035">
    <property type="entry name" value="DNA_binding_1"/>
    <property type="match status" value="1"/>
</dbReference>
<reference evidence="5 6" key="1">
    <citation type="submission" date="2024-09" db="EMBL/GenBank/DDBJ databases">
        <title>The Natural Products Discovery Center: Release of the First 8490 Sequenced Strains for Exploring Actinobacteria Biosynthetic Diversity.</title>
        <authorList>
            <person name="Kalkreuter E."/>
            <person name="Kautsar S.A."/>
            <person name="Yang D."/>
            <person name="Bader C.D."/>
            <person name="Teijaro C.N."/>
            <person name="Fluegel L."/>
            <person name="Davis C.M."/>
            <person name="Simpson J.R."/>
            <person name="Lauterbach L."/>
            <person name="Steele A.D."/>
            <person name="Gui C."/>
            <person name="Meng S."/>
            <person name="Li G."/>
            <person name="Viehrig K."/>
            <person name="Ye F."/>
            <person name="Su P."/>
            <person name="Kiefer A.F."/>
            <person name="Nichols A."/>
            <person name="Cepeda A.J."/>
            <person name="Yan W."/>
            <person name="Fan B."/>
            <person name="Jiang Y."/>
            <person name="Adhikari A."/>
            <person name="Zheng C.-J."/>
            <person name="Schuster L."/>
            <person name="Cowan T.M."/>
            <person name="Smanski M.J."/>
            <person name="Chevrette M.G."/>
            <person name="De Carvalho L.P.S."/>
            <person name="Shen B."/>
        </authorList>
    </citation>
    <scope>NUCLEOTIDE SEQUENCE [LARGE SCALE GENOMIC DNA]</scope>
    <source>
        <strain evidence="5 6">NPDC058546</strain>
    </source>
</reference>
<dbReference type="Pfam" id="PF02870">
    <property type="entry name" value="Methyltransf_1N"/>
    <property type="match status" value="1"/>
</dbReference>
<dbReference type="HAMAP" id="MF_00772">
    <property type="entry name" value="OGT"/>
    <property type="match status" value="1"/>
</dbReference>
<organism evidence="5 6">
    <name type="scientific">Streptomyces sindenensis</name>
    <dbReference type="NCBI Taxonomy" id="67363"/>
    <lineage>
        <taxon>Bacteria</taxon>
        <taxon>Bacillati</taxon>
        <taxon>Actinomycetota</taxon>
        <taxon>Actinomycetes</taxon>
        <taxon>Kitasatosporales</taxon>
        <taxon>Streptomycetaceae</taxon>
        <taxon>Streptomyces</taxon>
    </lineage>
</organism>
<keyword evidence="1 2" id="KW-0227">DNA damage</keyword>
<dbReference type="Gene3D" id="1.10.10.10">
    <property type="entry name" value="Winged helix-like DNA-binding domain superfamily/Winged helix DNA-binding domain"/>
    <property type="match status" value="1"/>
</dbReference>
<dbReference type="InterPro" id="IPR023546">
    <property type="entry name" value="MGMT"/>
</dbReference>
<dbReference type="InterPro" id="IPR036631">
    <property type="entry name" value="MGMT_N_sf"/>
</dbReference>
<dbReference type="InterPro" id="IPR014048">
    <property type="entry name" value="MethylDNA_cys_MeTrfase_DNA-bd"/>
</dbReference>
<feature type="domain" description="Methylated-DNA-[protein]-cysteine S-methyltransferase DNA binding" evidence="3">
    <location>
        <begin position="104"/>
        <end position="184"/>
    </location>
</feature>
<keyword evidence="2 5" id="KW-0489">Methyltransferase</keyword>
<evidence type="ECO:0000256" key="1">
    <source>
        <dbReference type="ARBA" id="ARBA00022763"/>
    </source>
</evidence>
<proteinExistence type="inferred from homology"/>
<evidence type="ECO:0000313" key="5">
    <source>
        <dbReference type="EMBL" id="MFD4211464.1"/>
    </source>
</evidence>
<comment type="miscellaneous">
    <text evidence="2">This enzyme catalyzes only one turnover and therefore is not strictly catalytic. According to one definition, an enzyme is a biocatalyst that acts repeatedly and over many reaction cycles.</text>
</comment>
<keyword evidence="6" id="KW-1185">Reference proteome</keyword>
<evidence type="ECO:0000259" key="4">
    <source>
        <dbReference type="Pfam" id="PF02870"/>
    </source>
</evidence>
<comment type="subcellular location">
    <subcellularLocation>
        <location evidence="2">Cytoplasm</location>
    </subcellularLocation>
</comment>
<dbReference type="NCBIfam" id="TIGR00589">
    <property type="entry name" value="ogt"/>
    <property type="match status" value="1"/>
</dbReference>
<accession>A0ABW6E844</accession>